<dbReference type="Proteomes" id="UP000198642">
    <property type="component" value="Unassembled WGS sequence"/>
</dbReference>
<accession>A0A1I0XGI4</accession>
<name>A0A1I0XGI4_9BACI</name>
<keyword evidence="1" id="KW-0472">Membrane</keyword>
<keyword evidence="1" id="KW-0812">Transmembrane</keyword>
<gene>
    <name evidence="2" type="ORF">SAMN04488072_10557</name>
</gene>
<dbReference type="EMBL" id="FOJW01000005">
    <property type="protein sequence ID" value="SFB00199.1"/>
    <property type="molecule type" value="Genomic_DNA"/>
</dbReference>
<protein>
    <submittedName>
        <fullName evidence="2">Uncharacterized protein</fullName>
    </submittedName>
</protein>
<evidence type="ECO:0000313" key="3">
    <source>
        <dbReference type="Proteomes" id="UP000198642"/>
    </source>
</evidence>
<dbReference type="STRING" id="237679.SAMN04488072_10557"/>
<sequence length="51" mass="5945">MVDAMLEFMLGPLRGISDFYLDYQLYFNTIIVGFALYKILFSQKKTQESAN</sequence>
<keyword evidence="3" id="KW-1185">Reference proteome</keyword>
<reference evidence="2 3" key="1">
    <citation type="submission" date="2016-10" db="EMBL/GenBank/DDBJ databases">
        <authorList>
            <person name="de Groot N.N."/>
        </authorList>
    </citation>
    <scope>NUCLEOTIDE SEQUENCE [LARGE SCALE GENOMIC DNA]</scope>
    <source>
        <strain evidence="2 3">CGMCC 1.3702</strain>
    </source>
</reference>
<proteinExistence type="predicted"/>
<organism evidence="2 3">
    <name type="scientific">Lentibacillus halodurans</name>
    <dbReference type="NCBI Taxonomy" id="237679"/>
    <lineage>
        <taxon>Bacteria</taxon>
        <taxon>Bacillati</taxon>
        <taxon>Bacillota</taxon>
        <taxon>Bacilli</taxon>
        <taxon>Bacillales</taxon>
        <taxon>Bacillaceae</taxon>
        <taxon>Lentibacillus</taxon>
    </lineage>
</organism>
<keyword evidence="1" id="KW-1133">Transmembrane helix</keyword>
<dbReference type="AlphaFoldDB" id="A0A1I0XGI4"/>
<feature type="transmembrane region" description="Helical" evidence="1">
    <location>
        <begin position="23"/>
        <end position="41"/>
    </location>
</feature>
<evidence type="ECO:0000256" key="1">
    <source>
        <dbReference type="SAM" id="Phobius"/>
    </source>
</evidence>
<evidence type="ECO:0000313" key="2">
    <source>
        <dbReference type="EMBL" id="SFB00199.1"/>
    </source>
</evidence>
<dbReference type="RefSeq" id="WP_170848187.1">
    <property type="nucleotide sequence ID" value="NZ_FOJW01000005.1"/>
</dbReference>